<organism evidence="1 2">
    <name type="scientific">Agrocybe pediades</name>
    <dbReference type="NCBI Taxonomy" id="84607"/>
    <lineage>
        <taxon>Eukaryota</taxon>
        <taxon>Fungi</taxon>
        <taxon>Dikarya</taxon>
        <taxon>Basidiomycota</taxon>
        <taxon>Agaricomycotina</taxon>
        <taxon>Agaricomycetes</taxon>
        <taxon>Agaricomycetidae</taxon>
        <taxon>Agaricales</taxon>
        <taxon>Agaricineae</taxon>
        <taxon>Strophariaceae</taxon>
        <taxon>Agrocybe</taxon>
    </lineage>
</organism>
<proteinExistence type="predicted"/>
<dbReference type="EMBL" id="JAACJL010000044">
    <property type="protein sequence ID" value="KAF4614507.1"/>
    <property type="molecule type" value="Genomic_DNA"/>
</dbReference>
<evidence type="ECO:0000313" key="2">
    <source>
        <dbReference type="Proteomes" id="UP000521872"/>
    </source>
</evidence>
<evidence type="ECO:0000313" key="1">
    <source>
        <dbReference type="EMBL" id="KAF4614507.1"/>
    </source>
</evidence>
<sequence>MPLTGATFVPRFNRDAVSRNIEFLTTHHDVLAMGVKHFQTYQSLVTKVKDTLDALLPSADLSAELTALCTAPLREWEEELSLASPHTIHYMEIHMRHIKNKIHANEHTLRLSLNRLGIEEVPQHITNRVLRILGKTKRVHVFLPPAAAFYSPDKPPATPPDYPEEIENITMSED</sequence>
<reference evidence="1 2" key="1">
    <citation type="submission" date="2019-12" db="EMBL/GenBank/DDBJ databases">
        <authorList>
            <person name="Floudas D."/>
            <person name="Bentzer J."/>
            <person name="Ahren D."/>
            <person name="Johansson T."/>
            <person name="Persson P."/>
            <person name="Tunlid A."/>
        </authorList>
    </citation>
    <scope>NUCLEOTIDE SEQUENCE [LARGE SCALE GENOMIC DNA]</scope>
    <source>
        <strain evidence="1 2">CBS 102.39</strain>
    </source>
</reference>
<dbReference type="Proteomes" id="UP000521872">
    <property type="component" value="Unassembled WGS sequence"/>
</dbReference>
<gene>
    <name evidence="1" type="ORF">D9613_003424</name>
</gene>
<protein>
    <submittedName>
        <fullName evidence="1">Uncharacterized protein</fullName>
    </submittedName>
</protein>
<name>A0A8H4QNN6_9AGAR</name>
<accession>A0A8H4QNN6</accession>
<dbReference type="AlphaFoldDB" id="A0A8H4QNN6"/>
<keyword evidence="2" id="KW-1185">Reference proteome</keyword>
<comment type="caution">
    <text evidence="1">The sequence shown here is derived from an EMBL/GenBank/DDBJ whole genome shotgun (WGS) entry which is preliminary data.</text>
</comment>